<protein>
    <recommendedName>
        <fullName evidence="2">Fibrous sheath-interacting protein 1</fullName>
    </recommendedName>
</protein>
<evidence type="ECO:0000313" key="5">
    <source>
        <dbReference type="EMBL" id="KFQ47567.1"/>
    </source>
</evidence>
<organism evidence="5 6">
    <name type="scientific">Nestor notabilis</name>
    <name type="common">Kea</name>
    <dbReference type="NCBI Taxonomy" id="176057"/>
    <lineage>
        <taxon>Eukaryota</taxon>
        <taxon>Metazoa</taxon>
        <taxon>Chordata</taxon>
        <taxon>Craniata</taxon>
        <taxon>Vertebrata</taxon>
        <taxon>Euteleostomi</taxon>
        <taxon>Archelosauria</taxon>
        <taxon>Archosauria</taxon>
        <taxon>Dinosauria</taxon>
        <taxon>Saurischia</taxon>
        <taxon>Theropoda</taxon>
        <taxon>Coelurosauria</taxon>
        <taxon>Aves</taxon>
        <taxon>Neognathae</taxon>
        <taxon>Neoaves</taxon>
        <taxon>Telluraves</taxon>
        <taxon>Australaves</taxon>
        <taxon>Psittaciformes</taxon>
        <taxon>Psittacidae</taxon>
        <taxon>Nestor</taxon>
    </lineage>
</organism>
<evidence type="ECO:0000313" key="6">
    <source>
        <dbReference type="Proteomes" id="UP000053840"/>
    </source>
</evidence>
<comment type="similarity">
    <text evidence="1">Belongs to the FSIP1 family.</text>
</comment>
<sequence length="164" mass="18070">VDIKRGSLDKTSRPASSSSAHPNCRSLNTSMELPTAELHLPEIDSPVSLPGSHQRGSLEHCCPEENKGDDREKSGVKELRTDQQTMVESTTVFLQKCILNPKELSDSGDDSTEIQTLKFCEPSKGKLSNAKEANSSNLEYSEEIDVDPHIQAAIKKMNKFDTIL</sequence>
<feature type="compositionally biased region" description="Basic and acidic residues" evidence="4">
    <location>
        <begin position="1"/>
        <end position="12"/>
    </location>
</feature>
<proteinExistence type="inferred from homology"/>
<accession>A0A091SWY9</accession>
<dbReference type="Pfam" id="PF15554">
    <property type="entry name" value="FSIP1"/>
    <property type="match status" value="1"/>
</dbReference>
<dbReference type="PANTHER" id="PTHR22012">
    <property type="entry name" value="FIBROUS SHEATH INTERACTING PROTEIN 1"/>
    <property type="match status" value="1"/>
</dbReference>
<name>A0A091SWY9_NESNO</name>
<dbReference type="EMBL" id="KK936752">
    <property type="protein sequence ID" value="KFQ47567.1"/>
    <property type="molecule type" value="Genomic_DNA"/>
</dbReference>
<reference evidence="5 6" key="1">
    <citation type="submission" date="2014-04" db="EMBL/GenBank/DDBJ databases">
        <title>Genome evolution of avian class.</title>
        <authorList>
            <person name="Zhang G."/>
            <person name="Li C."/>
        </authorList>
    </citation>
    <scope>NUCLEOTIDE SEQUENCE [LARGE SCALE GENOMIC DNA]</scope>
    <source>
        <strain evidence="5">BGI_N333</strain>
    </source>
</reference>
<dbReference type="AlphaFoldDB" id="A0A091SWY9"/>
<keyword evidence="3" id="KW-0175">Coiled coil</keyword>
<keyword evidence="6" id="KW-1185">Reference proteome</keyword>
<feature type="compositionally biased region" description="Basic and acidic residues" evidence="4">
    <location>
        <begin position="56"/>
        <end position="78"/>
    </location>
</feature>
<evidence type="ECO:0000256" key="2">
    <source>
        <dbReference type="ARBA" id="ARBA00019480"/>
    </source>
</evidence>
<dbReference type="InterPro" id="IPR026246">
    <property type="entry name" value="Fsip1"/>
</dbReference>
<feature type="region of interest" description="Disordered" evidence="4">
    <location>
        <begin position="1"/>
        <end position="28"/>
    </location>
</feature>
<feature type="non-terminal residue" evidence="5">
    <location>
        <position position="1"/>
    </location>
</feature>
<evidence type="ECO:0000256" key="4">
    <source>
        <dbReference type="SAM" id="MobiDB-lite"/>
    </source>
</evidence>
<feature type="non-terminal residue" evidence="5">
    <location>
        <position position="164"/>
    </location>
</feature>
<dbReference type="Proteomes" id="UP000053840">
    <property type="component" value="Unassembled WGS sequence"/>
</dbReference>
<evidence type="ECO:0000256" key="3">
    <source>
        <dbReference type="ARBA" id="ARBA00023054"/>
    </source>
</evidence>
<evidence type="ECO:0000256" key="1">
    <source>
        <dbReference type="ARBA" id="ARBA00010495"/>
    </source>
</evidence>
<gene>
    <name evidence="5" type="ORF">N333_06962</name>
</gene>
<feature type="compositionally biased region" description="Polar residues" evidence="4">
    <location>
        <begin position="13"/>
        <end position="28"/>
    </location>
</feature>
<feature type="region of interest" description="Disordered" evidence="4">
    <location>
        <begin position="42"/>
        <end position="78"/>
    </location>
</feature>
<dbReference type="PANTHER" id="PTHR22012:SF2">
    <property type="entry name" value="FIBROUS SHEATH-INTERACTING PROTEIN 1"/>
    <property type="match status" value="1"/>
</dbReference>